<dbReference type="Proteomes" id="UP001058974">
    <property type="component" value="Chromosome 6"/>
</dbReference>
<keyword evidence="3" id="KW-1185">Reference proteome</keyword>
<dbReference type="Gramene" id="Psat06G0277800-T1">
    <property type="protein sequence ID" value="KAI5396687.1"/>
    <property type="gene ID" value="KIW84_062778"/>
</dbReference>
<evidence type="ECO:0000313" key="2">
    <source>
        <dbReference type="EMBL" id="KAI5396687.1"/>
    </source>
</evidence>
<accession>A0A9D4W7S3</accession>
<proteinExistence type="predicted"/>
<name>A0A9D4W7S3_PEA</name>
<evidence type="ECO:0000313" key="3">
    <source>
        <dbReference type="Proteomes" id="UP001058974"/>
    </source>
</evidence>
<evidence type="ECO:0000256" key="1">
    <source>
        <dbReference type="SAM" id="MobiDB-lite"/>
    </source>
</evidence>
<reference evidence="2 3" key="1">
    <citation type="journal article" date="2022" name="Nat. Genet.">
        <title>Improved pea reference genome and pan-genome highlight genomic features and evolutionary characteristics.</title>
        <authorList>
            <person name="Yang T."/>
            <person name="Liu R."/>
            <person name="Luo Y."/>
            <person name="Hu S."/>
            <person name="Wang D."/>
            <person name="Wang C."/>
            <person name="Pandey M.K."/>
            <person name="Ge S."/>
            <person name="Xu Q."/>
            <person name="Li N."/>
            <person name="Li G."/>
            <person name="Huang Y."/>
            <person name="Saxena R.K."/>
            <person name="Ji Y."/>
            <person name="Li M."/>
            <person name="Yan X."/>
            <person name="He Y."/>
            <person name="Liu Y."/>
            <person name="Wang X."/>
            <person name="Xiang C."/>
            <person name="Varshney R.K."/>
            <person name="Ding H."/>
            <person name="Gao S."/>
            <person name="Zong X."/>
        </authorList>
    </citation>
    <scope>NUCLEOTIDE SEQUENCE [LARGE SCALE GENOMIC DNA]</scope>
    <source>
        <strain evidence="2 3">cv. Zhongwan 6</strain>
    </source>
</reference>
<organism evidence="2 3">
    <name type="scientific">Pisum sativum</name>
    <name type="common">Garden pea</name>
    <name type="synonym">Lathyrus oleraceus</name>
    <dbReference type="NCBI Taxonomy" id="3888"/>
    <lineage>
        <taxon>Eukaryota</taxon>
        <taxon>Viridiplantae</taxon>
        <taxon>Streptophyta</taxon>
        <taxon>Embryophyta</taxon>
        <taxon>Tracheophyta</taxon>
        <taxon>Spermatophyta</taxon>
        <taxon>Magnoliopsida</taxon>
        <taxon>eudicotyledons</taxon>
        <taxon>Gunneridae</taxon>
        <taxon>Pentapetalae</taxon>
        <taxon>rosids</taxon>
        <taxon>fabids</taxon>
        <taxon>Fabales</taxon>
        <taxon>Fabaceae</taxon>
        <taxon>Papilionoideae</taxon>
        <taxon>50 kb inversion clade</taxon>
        <taxon>NPAAA clade</taxon>
        <taxon>Hologalegina</taxon>
        <taxon>IRL clade</taxon>
        <taxon>Fabeae</taxon>
        <taxon>Lathyrus</taxon>
    </lineage>
</organism>
<feature type="region of interest" description="Disordered" evidence="1">
    <location>
        <begin position="1"/>
        <end position="25"/>
    </location>
</feature>
<comment type="caution">
    <text evidence="2">The sequence shown here is derived from an EMBL/GenBank/DDBJ whole genome shotgun (WGS) entry which is preliminary data.</text>
</comment>
<sequence length="208" mass="23923">MASKHKRKAGTAGKGKEKVSSSSMDVQHFFKDHTPEELERYQKFYQKKIVQSPKFGDLSSFPEECFNFQDKLISLGNSNHCTVTDMEMKASYAIKNDISLNWSRLILHHLMTHTNKLKSLPYAWFITRIMEYFNVDFSDVEYCLMDTRSHKISINNMDKRMGYWYNPETDSVMFIGGNNKENEEIPQEGNGGEDVLPSNVPPSSGLSN</sequence>
<dbReference type="AlphaFoldDB" id="A0A9D4W7S3"/>
<protein>
    <submittedName>
        <fullName evidence="2">Uncharacterized protein</fullName>
    </submittedName>
</protein>
<dbReference type="EMBL" id="JAMSHJ010000006">
    <property type="protein sequence ID" value="KAI5396687.1"/>
    <property type="molecule type" value="Genomic_DNA"/>
</dbReference>
<feature type="region of interest" description="Disordered" evidence="1">
    <location>
        <begin position="179"/>
        <end position="208"/>
    </location>
</feature>
<gene>
    <name evidence="2" type="ORF">KIW84_062778</name>
</gene>